<sequence length="370" mass="39162">MSPPSLTRVLERVEHLVTVETPSADADRLLACYEPLREWGTAALRREPDTITRDGVPHLYWPAAEPSVLLLMHADTVFAAGTIDSRPFRIEDGRAYGPGVFDMKSGIVMAFEALEQVENPAAISLVITGDEEIGSPTSRPLIEEAAANARATLVPEPSLDGALKTSRKGGGIYEVRLEGREAHAGLEPERGHNALVELAHVVTHVCELADPARGTTVTPTTARAGTTTNTVPADARVGIDVRAGSIEELRRVDDALRTMSSRNAHVRIRLDGGINRPPLEDSASRGLYAIAREAAAAAGLPAVERRSVGGASDGNFTAALGVPTLDGLGAVGDGAHTPEEWIDVASLPDRTRLIAAVLTALETKSVLLTI</sequence>
<dbReference type="InterPro" id="IPR036264">
    <property type="entry name" value="Bact_exopeptidase_dim_dom"/>
</dbReference>
<dbReference type="PANTHER" id="PTHR43808:SF9">
    <property type="entry name" value="BLL0789 PROTEIN"/>
    <property type="match status" value="1"/>
</dbReference>
<feature type="active site" description="Proton acceptor" evidence="3">
    <location>
        <position position="131"/>
    </location>
</feature>
<dbReference type="GO" id="GO:0016787">
    <property type="term" value="F:hydrolase activity"/>
    <property type="evidence" value="ECO:0007669"/>
    <property type="project" value="UniProtKB-KW"/>
</dbReference>
<protein>
    <submittedName>
        <fullName evidence="5">M20 family metallopeptidase</fullName>
    </submittedName>
</protein>
<gene>
    <name evidence="5" type="ORF">L0C25_17070</name>
</gene>
<dbReference type="EMBL" id="CP094970">
    <property type="protein sequence ID" value="UYM04241.1"/>
    <property type="molecule type" value="Genomic_DNA"/>
</dbReference>
<dbReference type="RefSeq" id="WP_271632906.1">
    <property type="nucleotide sequence ID" value="NZ_CP094970.1"/>
</dbReference>
<dbReference type="Gene3D" id="3.40.630.10">
    <property type="entry name" value="Zn peptidases"/>
    <property type="match status" value="1"/>
</dbReference>
<dbReference type="InterPro" id="IPR017150">
    <property type="entry name" value="Pept_M20_glutamate_carboxypep"/>
</dbReference>
<dbReference type="Pfam" id="PF07687">
    <property type="entry name" value="M20_dimer"/>
    <property type="match status" value="1"/>
</dbReference>
<evidence type="ECO:0000313" key="5">
    <source>
        <dbReference type="EMBL" id="UYM04241.1"/>
    </source>
</evidence>
<organism evidence="5 6">
    <name type="scientific">Solicola gregarius</name>
    <dbReference type="NCBI Taxonomy" id="2908642"/>
    <lineage>
        <taxon>Bacteria</taxon>
        <taxon>Bacillati</taxon>
        <taxon>Actinomycetota</taxon>
        <taxon>Actinomycetes</taxon>
        <taxon>Propionibacteriales</taxon>
        <taxon>Nocardioidaceae</taxon>
        <taxon>Solicola</taxon>
    </lineage>
</organism>
<name>A0AA46YK92_9ACTN</name>
<evidence type="ECO:0000256" key="1">
    <source>
        <dbReference type="ARBA" id="ARBA00022723"/>
    </source>
</evidence>
<evidence type="ECO:0000259" key="4">
    <source>
        <dbReference type="Pfam" id="PF07687"/>
    </source>
</evidence>
<dbReference type="SUPFAM" id="SSF53187">
    <property type="entry name" value="Zn-dependent exopeptidases"/>
    <property type="match status" value="1"/>
</dbReference>
<dbReference type="Proteomes" id="UP001164390">
    <property type="component" value="Chromosome"/>
</dbReference>
<dbReference type="PANTHER" id="PTHR43808">
    <property type="entry name" value="ACETYLORNITHINE DEACETYLASE"/>
    <property type="match status" value="1"/>
</dbReference>
<dbReference type="AlphaFoldDB" id="A0AA46YK92"/>
<dbReference type="InterPro" id="IPR011650">
    <property type="entry name" value="Peptidase_M20_dimer"/>
</dbReference>
<dbReference type="PIRSF" id="PIRSF037238">
    <property type="entry name" value="Carboxypeptidase_G2"/>
    <property type="match status" value="1"/>
</dbReference>
<dbReference type="CDD" id="cd03885">
    <property type="entry name" value="M20_CPDG2"/>
    <property type="match status" value="1"/>
</dbReference>
<accession>A0AA46YK92</accession>
<dbReference type="Pfam" id="PF01546">
    <property type="entry name" value="Peptidase_M20"/>
    <property type="match status" value="1"/>
</dbReference>
<dbReference type="KEGG" id="sgrg:L0C25_17070"/>
<keyword evidence="2" id="KW-0378">Hydrolase</keyword>
<keyword evidence="1" id="KW-0479">Metal-binding</keyword>
<dbReference type="SUPFAM" id="SSF55031">
    <property type="entry name" value="Bacterial exopeptidase dimerisation domain"/>
    <property type="match status" value="1"/>
</dbReference>
<dbReference type="GO" id="GO:0046872">
    <property type="term" value="F:metal ion binding"/>
    <property type="evidence" value="ECO:0007669"/>
    <property type="project" value="UniProtKB-KW"/>
</dbReference>
<dbReference type="InterPro" id="IPR002933">
    <property type="entry name" value="Peptidase_M20"/>
</dbReference>
<keyword evidence="6" id="KW-1185">Reference proteome</keyword>
<evidence type="ECO:0000256" key="3">
    <source>
        <dbReference type="PIRSR" id="PIRSR037238-1"/>
    </source>
</evidence>
<dbReference type="Gene3D" id="3.30.70.360">
    <property type="match status" value="1"/>
</dbReference>
<feature type="domain" description="Peptidase M20 dimerisation" evidence="4">
    <location>
        <begin position="166"/>
        <end position="261"/>
    </location>
</feature>
<evidence type="ECO:0000256" key="2">
    <source>
        <dbReference type="ARBA" id="ARBA00022801"/>
    </source>
</evidence>
<dbReference type="InterPro" id="IPR050072">
    <property type="entry name" value="Peptidase_M20A"/>
</dbReference>
<evidence type="ECO:0000313" key="6">
    <source>
        <dbReference type="Proteomes" id="UP001164390"/>
    </source>
</evidence>
<feature type="active site" evidence="3">
    <location>
        <position position="75"/>
    </location>
</feature>
<reference evidence="5" key="1">
    <citation type="submission" date="2022-01" db="EMBL/GenBank/DDBJ databases">
        <title>Nocardioidaceae gen. sp. A5X3R13.</title>
        <authorList>
            <person name="Lopez Marin M.A."/>
            <person name="Uhlik O."/>
        </authorList>
    </citation>
    <scope>NUCLEOTIDE SEQUENCE</scope>
    <source>
        <strain evidence="5">A5X3R13</strain>
    </source>
</reference>
<proteinExistence type="predicted"/>